<dbReference type="Pfam" id="PF13499">
    <property type="entry name" value="EF-hand_7"/>
    <property type="match status" value="1"/>
</dbReference>
<feature type="domain" description="EF-hand" evidence="2">
    <location>
        <begin position="1"/>
        <end position="31"/>
    </location>
</feature>
<dbReference type="InParanoid" id="D8LCM3"/>
<dbReference type="SUPFAM" id="SSF47473">
    <property type="entry name" value="EF-hand"/>
    <property type="match status" value="1"/>
</dbReference>
<evidence type="ECO:0000259" key="2">
    <source>
        <dbReference type="PROSITE" id="PS50222"/>
    </source>
</evidence>
<dbReference type="Gene3D" id="1.10.238.10">
    <property type="entry name" value="EF-hand"/>
    <property type="match status" value="1"/>
</dbReference>
<dbReference type="PROSITE" id="PS50222">
    <property type="entry name" value="EF_HAND_2"/>
    <property type="match status" value="2"/>
</dbReference>
<keyword evidence="4" id="KW-1185">Reference proteome</keyword>
<dbReference type="OrthoDB" id="418595at2759"/>
<evidence type="ECO:0000256" key="1">
    <source>
        <dbReference type="ARBA" id="ARBA00022837"/>
    </source>
</evidence>
<gene>
    <name evidence="3" type="ORF">Esi_0011_0081</name>
</gene>
<accession>D8LCM3</accession>
<reference evidence="3 4" key="1">
    <citation type="journal article" date="2010" name="Nature">
        <title>The Ectocarpus genome and the independent evolution of multicellularity in brown algae.</title>
        <authorList>
            <person name="Cock J.M."/>
            <person name="Sterck L."/>
            <person name="Rouze P."/>
            <person name="Scornet D."/>
            <person name="Allen A.E."/>
            <person name="Amoutzias G."/>
            <person name="Anthouard V."/>
            <person name="Artiguenave F."/>
            <person name="Aury J.M."/>
            <person name="Badger J.H."/>
            <person name="Beszteri B."/>
            <person name="Billiau K."/>
            <person name="Bonnet E."/>
            <person name="Bothwell J.H."/>
            <person name="Bowler C."/>
            <person name="Boyen C."/>
            <person name="Brownlee C."/>
            <person name="Carrano C.J."/>
            <person name="Charrier B."/>
            <person name="Cho G.Y."/>
            <person name="Coelho S.M."/>
            <person name="Collen J."/>
            <person name="Corre E."/>
            <person name="Da Silva C."/>
            <person name="Delage L."/>
            <person name="Delaroque N."/>
            <person name="Dittami S.M."/>
            <person name="Doulbeau S."/>
            <person name="Elias M."/>
            <person name="Farnham G."/>
            <person name="Gachon C.M."/>
            <person name="Gschloessl B."/>
            <person name="Heesch S."/>
            <person name="Jabbari K."/>
            <person name="Jubin C."/>
            <person name="Kawai H."/>
            <person name="Kimura K."/>
            <person name="Kloareg B."/>
            <person name="Kupper F.C."/>
            <person name="Lang D."/>
            <person name="Le Bail A."/>
            <person name="Leblanc C."/>
            <person name="Lerouge P."/>
            <person name="Lohr M."/>
            <person name="Lopez P.J."/>
            <person name="Martens C."/>
            <person name="Maumus F."/>
            <person name="Michel G."/>
            <person name="Miranda-Saavedra D."/>
            <person name="Morales J."/>
            <person name="Moreau H."/>
            <person name="Motomura T."/>
            <person name="Nagasato C."/>
            <person name="Napoli C.A."/>
            <person name="Nelson D.R."/>
            <person name="Nyvall-Collen P."/>
            <person name="Peters A.F."/>
            <person name="Pommier C."/>
            <person name="Potin P."/>
            <person name="Poulain J."/>
            <person name="Quesneville H."/>
            <person name="Read B."/>
            <person name="Rensing S.A."/>
            <person name="Ritter A."/>
            <person name="Rousvoal S."/>
            <person name="Samanta M."/>
            <person name="Samson G."/>
            <person name="Schroeder D.C."/>
            <person name="Segurens B."/>
            <person name="Strittmatter M."/>
            <person name="Tonon T."/>
            <person name="Tregear J.W."/>
            <person name="Valentin K."/>
            <person name="von Dassow P."/>
            <person name="Yamagishi T."/>
            <person name="Van de Peer Y."/>
            <person name="Wincker P."/>
        </authorList>
    </citation>
    <scope>NUCLEOTIDE SEQUENCE [LARGE SCALE GENOMIC DNA]</scope>
    <source>
        <strain evidence="4">Ec32 / CCAP1310/4</strain>
    </source>
</reference>
<name>D8LCM3_ECTSI</name>
<dbReference type="CDD" id="cd00051">
    <property type="entry name" value="EFh"/>
    <property type="match status" value="1"/>
</dbReference>
<dbReference type="EMBL" id="FN649734">
    <property type="protein sequence ID" value="CBN79536.1"/>
    <property type="molecule type" value="Genomic_DNA"/>
</dbReference>
<dbReference type="PROSITE" id="PS00018">
    <property type="entry name" value="EF_HAND_1"/>
    <property type="match status" value="2"/>
</dbReference>
<evidence type="ECO:0000313" key="3">
    <source>
        <dbReference type="EMBL" id="CBN79536.1"/>
    </source>
</evidence>
<dbReference type="EMBL" id="FN647789">
    <property type="protein sequence ID" value="CBN79536.1"/>
    <property type="molecule type" value="Genomic_DNA"/>
</dbReference>
<keyword evidence="1" id="KW-0106">Calcium</keyword>
<feature type="domain" description="EF-hand" evidence="2">
    <location>
        <begin position="32"/>
        <end position="67"/>
    </location>
</feature>
<proteinExistence type="predicted"/>
<dbReference type="AlphaFoldDB" id="D8LCM3"/>
<dbReference type="SMART" id="SM00054">
    <property type="entry name" value="EFh"/>
    <property type="match status" value="2"/>
</dbReference>
<dbReference type="Proteomes" id="UP000002630">
    <property type="component" value="Linkage Group LG09"/>
</dbReference>
<dbReference type="InterPro" id="IPR011992">
    <property type="entry name" value="EF-hand-dom_pair"/>
</dbReference>
<dbReference type="GO" id="GO:0005509">
    <property type="term" value="F:calcium ion binding"/>
    <property type="evidence" value="ECO:0007669"/>
    <property type="project" value="InterPro"/>
</dbReference>
<sequence>MDELFEEWDKDGNNLITREELTRGLNKLGVYLSATQTRELFRLADPDHSKSIGPAEFRAFLSDLQTLADEPELLSRQVTLRLQRRAIAEEREHPRVDDCGLLAACAAADGGGGGGGGGVARRVGETRRAASMSSVV</sequence>
<dbReference type="InterPro" id="IPR018247">
    <property type="entry name" value="EF_Hand_1_Ca_BS"/>
</dbReference>
<dbReference type="InterPro" id="IPR002048">
    <property type="entry name" value="EF_hand_dom"/>
</dbReference>
<organism evidence="3 4">
    <name type="scientific">Ectocarpus siliculosus</name>
    <name type="common">Brown alga</name>
    <name type="synonym">Conferva siliculosa</name>
    <dbReference type="NCBI Taxonomy" id="2880"/>
    <lineage>
        <taxon>Eukaryota</taxon>
        <taxon>Sar</taxon>
        <taxon>Stramenopiles</taxon>
        <taxon>Ochrophyta</taxon>
        <taxon>PX clade</taxon>
        <taxon>Phaeophyceae</taxon>
        <taxon>Ectocarpales</taxon>
        <taxon>Ectocarpaceae</taxon>
        <taxon>Ectocarpus</taxon>
    </lineage>
</organism>
<protein>
    <submittedName>
        <fullName evidence="3">Similar to PLCeta2</fullName>
    </submittedName>
</protein>
<evidence type="ECO:0000313" key="4">
    <source>
        <dbReference type="Proteomes" id="UP000002630"/>
    </source>
</evidence>